<gene>
    <name evidence="2" type="ORF">AZI85_05625</name>
</gene>
<feature type="transmembrane region" description="Helical" evidence="1">
    <location>
        <begin position="132"/>
        <end position="156"/>
    </location>
</feature>
<evidence type="ECO:0000256" key="1">
    <source>
        <dbReference type="SAM" id="Phobius"/>
    </source>
</evidence>
<dbReference type="EMBL" id="LUKF01000014">
    <property type="protein sequence ID" value="KYG63503.1"/>
    <property type="molecule type" value="Genomic_DNA"/>
</dbReference>
<dbReference type="Pfam" id="PF12679">
    <property type="entry name" value="ABC2_membrane_2"/>
    <property type="match status" value="1"/>
</dbReference>
<feature type="transmembrane region" description="Helical" evidence="1">
    <location>
        <begin position="53"/>
        <end position="75"/>
    </location>
</feature>
<evidence type="ECO:0000313" key="3">
    <source>
        <dbReference type="Proteomes" id="UP000075391"/>
    </source>
</evidence>
<protein>
    <submittedName>
        <fullName evidence="2">ABC transporter</fullName>
    </submittedName>
</protein>
<comment type="caution">
    <text evidence="2">The sequence shown here is derived from an EMBL/GenBank/DDBJ whole genome shotgun (WGS) entry which is preliminary data.</text>
</comment>
<evidence type="ECO:0000313" key="2">
    <source>
        <dbReference type="EMBL" id="KYG63503.1"/>
    </source>
</evidence>
<feature type="transmembrane region" description="Helical" evidence="1">
    <location>
        <begin position="163"/>
        <end position="180"/>
    </location>
</feature>
<sequence length="256" mass="28645">MAKVWALARTTLREMLRERVFLVVVLIAVALLGLSFLLGALSFAEQQKILTDFGFLAIQVAALGVSLFSGSYLLSKEIEKQTCLLILSRPVSRDQFILGKLLGVLALNTLLIGALALLLCALLGLWKTPEVLGTYAVICLSLWFESAIILCLVICFSLIVRPVLALGAGVMVFLLGHWLGDLSFFAEKSKEALFIQAVQVFHWITPNFYRMNWKSFYFLENGIPAQNIVWMVAHMSGWALLLVLITNFFFRRKDIV</sequence>
<organism evidence="2 3">
    <name type="scientific">Bdellovibrio bacteriovorus</name>
    <dbReference type="NCBI Taxonomy" id="959"/>
    <lineage>
        <taxon>Bacteria</taxon>
        <taxon>Pseudomonadati</taxon>
        <taxon>Bdellovibrionota</taxon>
        <taxon>Bdellovibrionia</taxon>
        <taxon>Bdellovibrionales</taxon>
        <taxon>Pseudobdellovibrionaceae</taxon>
        <taxon>Bdellovibrio</taxon>
    </lineage>
</organism>
<dbReference type="PANTHER" id="PTHR43471:SF10">
    <property type="entry name" value="SLL1107 PROTEIN"/>
    <property type="match status" value="1"/>
</dbReference>
<keyword evidence="1" id="KW-0812">Transmembrane</keyword>
<keyword evidence="1" id="KW-1133">Transmembrane helix</keyword>
<dbReference type="OrthoDB" id="5293959at2"/>
<keyword evidence="1" id="KW-0472">Membrane</keyword>
<reference evidence="2 3" key="1">
    <citation type="submission" date="2016-03" db="EMBL/GenBank/DDBJ databases">
        <authorList>
            <person name="Ploux O."/>
        </authorList>
    </citation>
    <scope>NUCLEOTIDE SEQUENCE [LARGE SCALE GENOMIC DNA]</scope>
    <source>
        <strain evidence="2 3">BER2</strain>
    </source>
</reference>
<accession>A0A150WIK6</accession>
<name>A0A150WIK6_BDEBC</name>
<dbReference type="Proteomes" id="UP000075391">
    <property type="component" value="Unassembled WGS sequence"/>
</dbReference>
<dbReference type="GO" id="GO:0005886">
    <property type="term" value="C:plasma membrane"/>
    <property type="evidence" value="ECO:0007669"/>
    <property type="project" value="UniProtKB-SubCell"/>
</dbReference>
<proteinExistence type="predicted"/>
<feature type="transmembrane region" description="Helical" evidence="1">
    <location>
        <begin position="20"/>
        <end position="41"/>
    </location>
</feature>
<dbReference type="RefSeq" id="WP_063243841.1">
    <property type="nucleotide sequence ID" value="NZ_LUKF01000014.1"/>
</dbReference>
<dbReference type="PANTHER" id="PTHR43471">
    <property type="entry name" value="ABC TRANSPORTER PERMEASE"/>
    <property type="match status" value="1"/>
</dbReference>
<dbReference type="AlphaFoldDB" id="A0A150WIK6"/>
<feature type="transmembrane region" description="Helical" evidence="1">
    <location>
        <begin position="228"/>
        <end position="250"/>
    </location>
</feature>
<feature type="transmembrane region" description="Helical" evidence="1">
    <location>
        <begin position="96"/>
        <end position="126"/>
    </location>
</feature>
<dbReference type="GO" id="GO:0140359">
    <property type="term" value="F:ABC-type transporter activity"/>
    <property type="evidence" value="ECO:0007669"/>
    <property type="project" value="InterPro"/>
</dbReference>